<comment type="similarity">
    <text evidence="1">Belongs to the SLAIN motif-containing family.</text>
</comment>
<proteinExistence type="inferred from homology"/>
<feature type="compositionally biased region" description="Basic and acidic residues" evidence="3">
    <location>
        <begin position="617"/>
        <end position="627"/>
    </location>
</feature>
<dbReference type="EMBL" id="JBHFQA010000024">
    <property type="protein sequence ID" value="KAL2077571.1"/>
    <property type="molecule type" value="Genomic_DNA"/>
</dbReference>
<reference evidence="4 5" key="1">
    <citation type="submission" date="2024-09" db="EMBL/GenBank/DDBJ databases">
        <title>A chromosome-level genome assembly of Gray's grenadier anchovy, Coilia grayii.</title>
        <authorList>
            <person name="Fu Z."/>
        </authorList>
    </citation>
    <scope>NUCLEOTIDE SEQUENCE [LARGE SCALE GENOMIC DNA]</scope>
    <source>
        <strain evidence="4">G4</strain>
        <tissue evidence="4">Muscle</tissue>
    </source>
</reference>
<comment type="caution">
    <text evidence="4">The sequence shown here is derived from an EMBL/GenBank/DDBJ whole genome shotgun (WGS) entry which is preliminary data.</text>
</comment>
<evidence type="ECO:0000256" key="1">
    <source>
        <dbReference type="ARBA" id="ARBA00006652"/>
    </source>
</evidence>
<dbReference type="InterPro" id="IPR026179">
    <property type="entry name" value="Slain"/>
</dbReference>
<feature type="region of interest" description="Disordered" evidence="3">
    <location>
        <begin position="396"/>
        <end position="452"/>
    </location>
</feature>
<feature type="compositionally biased region" description="Polar residues" evidence="3">
    <location>
        <begin position="151"/>
        <end position="162"/>
    </location>
</feature>
<feature type="compositionally biased region" description="Low complexity" evidence="3">
    <location>
        <begin position="116"/>
        <end position="128"/>
    </location>
</feature>
<dbReference type="AlphaFoldDB" id="A0ABD1IUF4"/>
<organism evidence="4 5">
    <name type="scientific">Coilia grayii</name>
    <name type="common">Gray's grenadier anchovy</name>
    <dbReference type="NCBI Taxonomy" id="363190"/>
    <lineage>
        <taxon>Eukaryota</taxon>
        <taxon>Metazoa</taxon>
        <taxon>Chordata</taxon>
        <taxon>Craniata</taxon>
        <taxon>Vertebrata</taxon>
        <taxon>Euteleostomi</taxon>
        <taxon>Actinopterygii</taxon>
        <taxon>Neopterygii</taxon>
        <taxon>Teleostei</taxon>
        <taxon>Clupei</taxon>
        <taxon>Clupeiformes</taxon>
        <taxon>Clupeoidei</taxon>
        <taxon>Engraulidae</taxon>
        <taxon>Coilinae</taxon>
        <taxon>Coilia</taxon>
    </lineage>
</organism>
<keyword evidence="2" id="KW-0175">Coiled coil</keyword>
<evidence type="ECO:0000313" key="4">
    <source>
        <dbReference type="EMBL" id="KAL2077571.1"/>
    </source>
</evidence>
<accession>A0ABD1IUF4</accession>
<feature type="region of interest" description="Disordered" evidence="3">
    <location>
        <begin position="92"/>
        <end position="179"/>
    </location>
</feature>
<evidence type="ECO:0000256" key="3">
    <source>
        <dbReference type="SAM" id="MobiDB-lite"/>
    </source>
</evidence>
<name>A0ABD1IUF4_9TELE</name>
<feature type="region of interest" description="Disordered" evidence="3">
    <location>
        <begin position="347"/>
        <end position="383"/>
    </location>
</feature>
<evidence type="ECO:0008006" key="6">
    <source>
        <dbReference type="Google" id="ProtNLM"/>
    </source>
</evidence>
<evidence type="ECO:0000313" key="5">
    <source>
        <dbReference type="Proteomes" id="UP001591681"/>
    </source>
</evidence>
<feature type="region of interest" description="Disordered" evidence="3">
    <location>
        <begin position="1"/>
        <end position="29"/>
    </location>
</feature>
<feature type="compositionally biased region" description="Low complexity" evidence="3">
    <location>
        <begin position="540"/>
        <end position="569"/>
    </location>
</feature>
<dbReference type="Pfam" id="PF15301">
    <property type="entry name" value="SLAIN"/>
    <property type="match status" value="1"/>
</dbReference>
<feature type="compositionally biased region" description="Gly residues" evidence="3">
    <location>
        <begin position="369"/>
        <end position="379"/>
    </location>
</feature>
<dbReference type="PANTHER" id="PTHR22406">
    <property type="entry name" value="NASCENT POLYPEPTIDE-ASSOCIATED COMPLEX SUBUNIT ALPHA, MUSCLE-SPECIFIC FORM"/>
    <property type="match status" value="1"/>
</dbReference>
<feature type="region of interest" description="Disordered" evidence="3">
    <location>
        <begin position="492"/>
        <end position="627"/>
    </location>
</feature>
<gene>
    <name evidence="4" type="ORF">ACEWY4_027075</name>
</gene>
<keyword evidence="5" id="KW-1185">Reference proteome</keyword>
<protein>
    <recommendedName>
        <fullName evidence="6">SLAIN motif-containing protein-like</fullName>
    </recommendedName>
</protein>
<sequence length="627" mass="66250">MVVPDGANVIQTADNGGSTSGHMASAQPDFETEQDLAGVELEEVRKLQELVRRLEVQNQSLRNRGTKLLNSNITAAGSNINNQRTLCEGVTNSSVTTEDGGEVSGRDLELSPPPDSSSNSSEDMSPLPEVTRLEEDDDEENVESAGFRLTCGSTSEQGQPHSILSPGSCESDTLGGSDAAMDHSALDEVEVLDLEDCVEADEEDSWLYVSPKKQVAEQGPQSPLKWCRQVLDHPSPETEVACKSLINRLDQSASRWRNVYSSPSQCSVGSTAEAALSPGYHKSTNKTLLTCGSSGYMSVHSALSSQSSVDSELSTSDDSISMGYKLQDLTDVQIMARLQEESLRQDYASSSASASRRSSSASLQSLRRAGGGGGGGGGAYSDQELDSYSLEDEEEAAYYGPGPGQGQRRLRCSPSPLGSPRCQSPSSPHYDYGRAGAAPRAHTPRRSLQGPSAELLKYARSEEELRHSMPNLVPRTSLRSLEAIRNSRSMEANLQSSGNRMSRLPQSPTTGVPSTRLRGAGQSPLSLRAPVKALSPMGSAGTARQPARGAPGAAAGPSAGARRVQSPGPANGGGAYPAGRTSLGAKQVPGRGLGGATPPSRGRLSQTPRRSFGMTKITDESWKDGCY</sequence>
<feature type="compositionally biased region" description="Polar residues" evidence="3">
    <location>
        <begin position="9"/>
        <end position="22"/>
    </location>
</feature>
<evidence type="ECO:0000256" key="2">
    <source>
        <dbReference type="ARBA" id="ARBA00023054"/>
    </source>
</evidence>
<feature type="compositionally biased region" description="Polar residues" evidence="3">
    <location>
        <begin position="492"/>
        <end position="513"/>
    </location>
</feature>
<dbReference type="PANTHER" id="PTHR22406:SF5">
    <property type="entry name" value="SLAIN MOTIF-CONTAINING PROTEIN-LIKE"/>
    <property type="match status" value="1"/>
</dbReference>
<feature type="compositionally biased region" description="Low complexity" evidence="3">
    <location>
        <begin position="348"/>
        <end position="368"/>
    </location>
</feature>
<dbReference type="Proteomes" id="UP001591681">
    <property type="component" value="Unassembled WGS sequence"/>
</dbReference>